<proteinExistence type="predicted"/>
<accession>A0A1Z4N889</accession>
<evidence type="ECO:0000256" key="1">
    <source>
        <dbReference type="SAM" id="Phobius"/>
    </source>
</evidence>
<sequence length="205" mass="22432">MSKQSAPQRELFVSLTSSIVTVGTKFRGTLRYWWLILVESVPFLLACAVFLSVISLKSPILLLSLLVGSLIAVITHKIGQYCDLPIKSLIPLQILAVVIVLSLFWLDYFAAPAQAQFFKKAEDFFQNTLTQGSSNGSGTQTAVSLVFNVLRALYLLYIAVALIGVVNAVRKDEDWQNIARTPLLVVVAVTIADVLTGFVIGNTNK</sequence>
<feature type="transmembrane region" description="Helical" evidence="1">
    <location>
        <begin position="90"/>
        <end position="111"/>
    </location>
</feature>
<dbReference type="AlphaFoldDB" id="A0A1Z4N889"/>
<dbReference type="EMBL" id="AP018248">
    <property type="protein sequence ID" value="BAZ01920.1"/>
    <property type="molecule type" value="Genomic_DNA"/>
</dbReference>
<keyword evidence="1" id="KW-0812">Transmembrane</keyword>
<keyword evidence="3" id="KW-1185">Reference proteome</keyword>
<gene>
    <name evidence="2" type="ORF">NIES37_59270</name>
</gene>
<reference evidence="2 3" key="1">
    <citation type="submission" date="2017-06" db="EMBL/GenBank/DDBJ databases">
        <title>Genome sequencing of cyanobaciteial culture collection at National Institute for Environmental Studies (NIES).</title>
        <authorList>
            <person name="Hirose Y."/>
            <person name="Shimura Y."/>
            <person name="Fujisawa T."/>
            <person name="Nakamura Y."/>
            <person name="Kawachi M."/>
        </authorList>
    </citation>
    <scope>NUCLEOTIDE SEQUENCE [LARGE SCALE GENOMIC DNA]</scope>
    <source>
        <strain evidence="2 3">NIES-37</strain>
    </source>
</reference>
<dbReference type="RefSeq" id="WP_199347398.1">
    <property type="nucleotide sequence ID" value="NZ_CAWNJS010000001.1"/>
</dbReference>
<name>A0A1Z4N889_9CYAN</name>
<dbReference type="KEGG" id="ttq:NIES37_59270"/>
<evidence type="ECO:0000313" key="2">
    <source>
        <dbReference type="EMBL" id="BAZ01920.1"/>
    </source>
</evidence>
<keyword evidence="1" id="KW-1133">Transmembrane helix</keyword>
<feature type="transmembrane region" description="Helical" evidence="1">
    <location>
        <begin position="181"/>
        <end position="200"/>
    </location>
</feature>
<dbReference type="Proteomes" id="UP000218785">
    <property type="component" value="Chromosome"/>
</dbReference>
<protein>
    <submittedName>
        <fullName evidence="2">Uncharacterized protein</fullName>
    </submittedName>
</protein>
<feature type="transmembrane region" description="Helical" evidence="1">
    <location>
        <begin position="152"/>
        <end position="169"/>
    </location>
</feature>
<evidence type="ECO:0000313" key="3">
    <source>
        <dbReference type="Proteomes" id="UP000218785"/>
    </source>
</evidence>
<feature type="transmembrane region" description="Helical" evidence="1">
    <location>
        <begin position="60"/>
        <end position="78"/>
    </location>
</feature>
<organism evidence="2 3">
    <name type="scientific">Tolypothrix tenuis PCC 7101</name>
    <dbReference type="NCBI Taxonomy" id="231146"/>
    <lineage>
        <taxon>Bacteria</taxon>
        <taxon>Bacillati</taxon>
        <taxon>Cyanobacteriota</taxon>
        <taxon>Cyanophyceae</taxon>
        <taxon>Nostocales</taxon>
        <taxon>Tolypothrichaceae</taxon>
        <taxon>Tolypothrix</taxon>
    </lineage>
</organism>
<keyword evidence="1" id="KW-0472">Membrane</keyword>
<feature type="transmembrane region" description="Helical" evidence="1">
    <location>
        <begin position="32"/>
        <end position="54"/>
    </location>
</feature>